<dbReference type="AlphaFoldDB" id="A0A2S8F3M0"/>
<dbReference type="Proteomes" id="UP000240009">
    <property type="component" value="Unassembled WGS sequence"/>
</dbReference>
<dbReference type="EMBL" id="PUIA01000064">
    <property type="protein sequence ID" value="PQO26766.1"/>
    <property type="molecule type" value="Genomic_DNA"/>
</dbReference>
<proteinExistence type="predicted"/>
<dbReference type="RefSeq" id="WP_105357031.1">
    <property type="nucleotide sequence ID" value="NZ_PUIA01000064.1"/>
</dbReference>
<sequence length="101" mass="10690">MRFADRYNSTNLESMGRDYAGILATTALVTVTIRGLVMSGGIESILIAAIGAMFLFAAIGWLIGNAAARIVDESVRQRINAELEAMEHGGMSADSKAPKTA</sequence>
<comment type="caution">
    <text evidence="2">The sequence shown here is derived from an EMBL/GenBank/DDBJ whole genome shotgun (WGS) entry which is preliminary data.</text>
</comment>
<feature type="transmembrane region" description="Helical" evidence="1">
    <location>
        <begin position="45"/>
        <end position="68"/>
    </location>
</feature>
<keyword evidence="1" id="KW-0812">Transmembrane</keyword>
<keyword evidence="1" id="KW-0472">Membrane</keyword>
<feature type="transmembrane region" description="Helical" evidence="1">
    <location>
        <begin position="20"/>
        <end position="39"/>
    </location>
</feature>
<organism evidence="2 3">
    <name type="scientific">Blastopirellula marina</name>
    <dbReference type="NCBI Taxonomy" id="124"/>
    <lineage>
        <taxon>Bacteria</taxon>
        <taxon>Pseudomonadati</taxon>
        <taxon>Planctomycetota</taxon>
        <taxon>Planctomycetia</taxon>
        <taxon>Pirellulales</taxon>
        <taxon>Pirellulaceae</taxon>
        <taxon>Blastopirellula</taxon>
    </lineage>
</organism>
<name>A0A2S8F3M0_9BACT</name>
<evidence type="ECO:0000313" key="2">
    <source>
        <dbReference type="EMBL" id="PQO26766.1"/>
    </source>
</evidence>
<gene>
    <name evidence="2" type="ORF">C5Y96_19990</name>
</gene>
<reference evidence="2 3" key="1">
    <citation type="submission" date="2018-02" db="EMBL/GenBank/DDBJ databases">
        <title>Comparative genomes isolates from brazilian mangrove.</title>
        <authorList>
            <person name="Araujo J.E."/>
            <person name="Taketani R.G."/>
            <person name="Silva M.C.P."/>
            <person name="Loureco M.V."/>
            <person name="Andreote F.D."/>
        </authorList>
    </citation>
    <scope>NUCLEOTIDE SEQUENCE [LARGE SCALE GENOMIC DNA]</scope>
    <source>
        <strain evidence="2 3">HEX-2 MGV</strain>
    </source>
</reference>
<protein>
    <submittedName>
        <fullName evidence="2">Uncharacterized protein</fullName>
    </submittedName>
</protein>
<evidence type="ECO:0000313" key="3">
    <source>
        <dbReference type="Proteomes" id="UP000240009"/>
    </source>
</evidence>
<evidence type="ECO:0000256" key="1">
    <source>
        <dbReference type="SAM" id="Phobius"/>
    </source>
</evidence>
<dbReference type="OrthoDB" id="281335at2"/>
<accession>A0A2S8F3M0</accession>
<keyword evidence="1" id="KW-1133">Transmembrane helix</keyword>